<evidence type="ECO:0000313" key="2">
    <source>
        <dbReference type="Proteomes" id="UP000030752"/>
    </source>
</evidence>
<accession>W2RM45</accession>
<name>W2RM45_CYPE1</name>
<dbReference type="Proteomes" id="UP000030752">
    <property type="component" value="Unassembled WGS sequence"/>
</dbReference>
<proteinExistence type="predicted"/>
<evidence type="ECO:0000313" key="1">
    <source>
        <dbReference type="EMBL" id="ETN36809.1"/>
    </source>
</evidence>
<dbReference type="EMBL" id="KB822724">
    <property type="protein sequence ID" value="ETN36809.1"/>
    <property type="molecule type" value="Genomic_DNA"/>
</dbReference>
<reference evidence="1 2" key="1">
    <citation type="submission" date="2013-03" db="EMBL/GenBank/DDBJ databases">
        <title>The Genome Sequence of Phialophora europaea CBS 101466.</title>
        <authorList>
            <consortium name="The Broad Institute Genomics Platform"/>
            <person name="Cuomo C."/>
            <person name="de Hoog S."/>
            <person name="Gorbushina A."/>
            <person name="Walker B."/>
            <person name="Young S.K."/>
            <person name="Zeng Q."/>
            <person name="Gargeya S."/>
            <person name="Fitzgerald M."/>
            <person name="Haas B."/>
            <person name="Abouelleil A."/>
            <person name="Allen A.W."/>
            <person name="Alvarado L."/>
            <person name="Arachchi H.M."/>
            <person name="Berlin A.M."/>
            <person name="Chapman S.B."/>
            <person name="Gainer-Dewar J."/>
            <person name="Goldberg J."/>
            <person name="Griggs A."/>
            <person name="Gujja S."/>
            <person name="Hansen M."/>
            <person name="Howarth C."/>
            <person name="Imamovic A."/>
            <person name="Ireland A."/>
            <person name="Larimer J."/>
            <person name="McCowan C."/>
            <person name="Murphy C."/>
            <person name="Pearson M."/>
            <person name="Poon T.W."/>
            <person name="Priest M."/>
            <person name="Roberts A."/>
            <person name="Saif S."/>
            <person name="Shea T."/>
            <person name="Sisk P."/>
            <person name="Sykes S."/>
            <person name="Wortman J."/>
            <person name="Nusbaum C."/>
            <person name="Birren B."/>
        </authorList>
    </citation>
    <scope>NUCLEOTIDE SEQUENCE [LARGE SCALE GENOMIC DNA]</scope>
    <source>
        <strain evidence="1 2">CBS 101466</strain>
    </source>
</reference>
<protein>
    <submittedName>
        <fullName evidence="1">Uncharacterized protein</fullName>
    </submittedName>
</protein>
<sequence>MEDLVKAFRKTLATTAIKCLPLPKAAIKNFLFQAGQQVEVVHDTFPSLTKIKALSQGTMGASVQSEASMIAPHDNNEYTTKDERKAWNKIRQ</sequence>
<dbReference type="RefSeq" id="XP_008720341.1">
    <property type="nucleotide sequence ID" value="XM_008722119.1"/>
</dbReference>
<gene>
    <name evidence="1" type="ORF">HMPREF1541_07796</name>
</gene>
<dbReference type="GeneID" id="19975135"/>
<dbReference type="AlphaFoldDB" id="W2RM45"/>
<dbReference type="HOGENOM" id="CLU_2413212_0_0_1"/>
<dbReference type="VEuPathDB" id="FungiDB:HMPREF1541_07796"/>
<dbReference type="InParanoid" id="W2RM45"/>
<organism evidence="1 2">
    <name type="scientific">Cyphellophora europaea (strain CBS 101466)</name>
    <name type="common">Phialophora europaea</name>
    <dbReference type="NCBI Taxonomy" id="1220924"/>
    <lineage>
        <taxon>Eukaryota</taxon>
        <taxon>Fungi</taxon>
        <taxon>Dikarya</taxon>
        <taxon>Ascomycota</taxon>
        <taxon>Pezizomycotina</taxon>
        <taxon>Eurotiomycetes</taxon>
        <taxon>Chaetothyriomycetidae</taxon>
        <taxon>Chaetothyriales</taxon>
        <taxon>Cyphellophoraceae</taxon>
        <taxon>Cyphellophora</taxon>
    </lineage>
</organism>
<keyword evidence="2" id="KW-1185">Reference proteome</keyword>